<dbReference type="OrthoDB" id="4232363at2"/>
<evidence type="ECO:0000313" key="1">
    <source>
        <dbReference type="EMBL" id="QES27780.1"/>
    </source>
</evidence>
<evidence type="ECO:0000313" key="2">
    <source>
        <dbReference type="Proteomes" id="UP000323046"/>
    </source>
</evidence>
<dbReference type="RefSeq" id="WP_150169020.1">
    <property type="nucleotide sequence ID" value="NZ_CP029193.1"/>
</dbReference>
<dbReference type="AlphaFoldDB" id="A0A5P2BCU6"/>
<keyword evidence="2" id="KW-1185">Reference proteome</keyword>
<dbReference type="Proteomes" id="UP000323046">
    <property type="component" value="Chromosome"/>
</dbReference>
<organism evidence="1 2">
    <name type="scientific">Streptomyces venezuelae</name>
    <dbReference type="NCBI Taxonomy" id="54571"/>
    <lineage>
        <taxon>Bacteria</taxon>
        <taxon>Bacillati</taxon>
        <taxon>Actinomycetota</taxon>
        <taxon>Actinomycetes</taxon>
        <taxon>Kitasatosporales</taxon>
        <taxon>Streptomycetaceae</taxon>
        <taxon>Streptomyces</taxon>
    </lineage>
</organism>
<name>A0A5P2BCU6_STRVZ</name>
<sequence>MTTGRENSGALSAGICEFPTLTSAAFDWLARAQAEPRQAHQEWEQGGAALLPLGSRFNAVRLSAPLVHASIGSTDLDTVTTALAELLDGPVIHNGPQRTYHALVEPYPPAKWGYAGFAPMLGIGQFLSVPAADRTDPTGLHWAVQPHTVGGLCAVPAVAVLVDLGRQRLMGTLR</sequence>
<reference evidence="1 2" key="1">
    <citation type="submission" date="2018-05" db="EMBL/GenBank/DDBJ databases">
        <title>Streptomyces venezuelae.</title>
        <authorList>
            <person name="Kim W."/>
            <person name="Lee N."/>
            <person name="Cho B.-K."/>
        </authorList>
    </citation>
    <scope>NUCLEOTIDE SEQUENCE [LARGE SCALE GENOMIC DNA]</scope>
    <source>
        <strain evidence="1 2">ATCC 14583</strain>
    </source>
</reference>
<proteinExistence type="predicted"/>
<dbReference type="EMBL" id="CP029193">
    <property type="protein sequence ID" value="QES27780.1"/>
    <property type="molecule type" value="Genomic_DNA"/>
</dbReference>
<accession>A0A5P2BCU6</accession>
<gene>
    <name evidence="1" type="ORF">DEJ47_16210</name>
</gene>
<protein>
    <submittedName>
        <fullName evidence="1">Uncharacterized protein</fullName>
    </submittedName>
</protein>